<dbReference type="InterPro" id="IPR021557">
    <property type="entry name" value="DUF3016"/>
</dbReference>
<dbReference type="RefSeq" id="WP_330930447.1">
    <property type="nucleotide sequence ID" value="NZ_CP119075.1"/>
</dbReference>
<reference evidence="2" key="1">
    <citation type="submission" date="2023-03" db="EMBL/GenBank/DDBJ databases">
        <title>Lomoglobus Profundus gen. nov., sp. nov., a novel member of the phylum Verrucomicrobia, isolated from deep-marine sediment of South China Sea.</title>
        <authorList>
            <person name="Ahmad T."/>
            <person name="Ishaq S.E."/>
            <person name="Wang F."/>
        </authorList>
    </citation>
    <scope>NUCLEOTIDE SEQUENCE</scope>
    <source>
        <strain evidence="2">LMO-M01</strain>
    </source>
</reference>
<keyword evidence="3" id="KW-1185">Reference proteome</keyword>
<feature type="signal peptide" evidence="1">
    <location>
        <begin position="1"/>
        <end position="19"/>
    </location>
</feature>
<dbReference type="AlphaFoldDB" id="A0AAE9ZVR5"/>
<name>A0AAE9ZVR5_9BACT</name>
<evidence type="ECO:0000313" key="3">
    <source>
        <dbReference type="Proteomes" id="UP001218638"/>
    </source>
</evidence>
<proteinExistence type="predicted"/>
<feature type="chain" id="PRO_5041949267" evidence="1">
    <location>
        <begin position="20"/>
        <end position="168"/>
    </location>
</feature>
<evidence type="ECO:0000256" key="1">
    <source>
        <dbReference type="SAM" id="SignalP"/>
    </source>
</evidence>
<sequence length="168" mass="18851">MKPSTLLATLGLFAGLAAAEPASPVDVNFVDADNFTDFSDSYSFPTRGRDLLIKELKSYIEAQVAQHLAPGQRLAIVITDVDMAGEFEPWQGSTAQDIRIVKDLYPPRINLSFRLTDDAGNVLAEGNRKLRDLGFMYSSRVTDRDPLRHEKQLLERWISRELRAAERA</sequence>
<keyword evidence="1" id="KW-0732">Signal</keyword>
<evidence type="ECO:0000313" key="2">
    <source>
        <dbReference type="EMBL" id="WED63745.1"/>
    </source>
</evidence>
<accession>A0AAE9ZVR5</accession>
<dbReference type="Proteomes" id="UP001218638">
    <property type="component" value="Chromosome"/>
</dbReference>
<organism evidence="2 3">
    <name type="scientific">Synoicihabitans lomoniglobus</name>
    <dbReference type="NCBI Taxonomy" id="2909285"/>
    <lineage>
        <taxon>Bacteria</taxon>
        <taxon>Pseudomonadati</taxon>
        <taxon>Verrucomicrobiota</taxon>
        <taxon>Opitutia</taxon>
        <taxon>Opitutales</taxon>
        <taxon>Opitutaceae</taxon>
        <taxon>Synoicihabitans</taxon>
    </lineage>
</organism>
<gene>
    <name evidence="2" type="ORF">PXH66_15520</name>
</gene>
<dbReference type="KEGG" id="slom:PXH66_15520"/>
<dbReference type="Pfam" id="PF11454">
    <property type="entry name" value="DUF3016"/>
    <property type="match status" value="1"/>
</dbReference>
<dbReference type="EMBL" id="CP119075">
    <property type="protein sequence ID" value="WED63745.1"/>
    <property type="molecule type" value="Genomic_DNA"/>
</dbReference>
<protein>
    <submittedName>
        <fullName evidence="2">DUF3016 domain-containing protein</fullName>
    </submittedName>
</protein>